<gene>
    <name evidence="1" type="ORF">MNBD_GAMMA20-718</name>
</gene>
<proteinExistence type="predicted"/>
<evidence type="ECO:0000313" key="1">
    <source>
        <dbReference type="EMBL" id="VAX04210.1"/>
    </source>
</evidence>
<dbReference type="InterPro" id="IPR036428">
    <property type="entry name" value="PCD_sf"/>
</dbReference>
<dbReference type="GO" id="GO:0008124">
    <property type="term" value="F:4-alpha-hydroxytetrahydrobiopterin dehydratase activity"/>
    <property type="evidence" value="ECO:0007669"/>
    <property type="project" value="InterPro"/>
</dbReference>
<dbReference type="GO" id="GO:0006729">
    <property type="term" value="P:tetrahydrobiopterin biosynthetic process"/>
    <property type="evidence" value="ECO:0007669"/>
    <property type="project" value="InterPro"/>
</dbReference>
<sequence length="87" mass="10099">MNKEWRERKRPNCLEKRYGFSDYEALRDFLDRAAELSEREGLYPDMGFGRDYVNMTINAAEGADELAIEQRDFAVQLDALYNANASP</sequence>
<organism evidence="1">
    <name type="scientific">hydrothermal vent metagenome</name>
    <dbReference type="NCBI Taxonomy" id="652676"/>
    <lineage>
        <taxon>unclassified sequences</taxon>
        <taxon>metagenomes</taxon>
        <taxon>ecological metagenomes</taxon>
    </lineage>
</organism>
<dbReference type="Gene3D" id="3.30.1360.20">
    <property type="entry name" value="Transcriptional coactivator/pterin dehydratase"/>
    <property type="match status" value="1"/>
</dbReference>
<reference evidence="1" key="1">
    <citation type="submission" date="2018-06" db="EMBL/GenBank/DDBJ databases">
        <authorList>
            <person name="Zhirakovskaya E."/>
        </authorList>
    </citation>
    <scope>NUCLEOTIDE SEQUENCE</scope>
</reference>
<accession>A0A3B1B1N3</accession>
<protein>
    <submittedName>
        <fullName evidence="1">Possible pterin-4 alpha-carbinolamine dehydratase-like protein</fullName>
    </submittedName>
</protein>
<dbReference type="AlphaFoldDB" id="A0A3B1B1N3"/>
<dbReference type="EMBL" id="UOFU01000370">
    <property type="protein sequence ID" value="VAX04210.1"/>
    <property type="molecule type" value="Genomic_DNA"/>
</dbReference>
<name>A0A3B1B1N3_9ZZZZ</name>
<dbReference type="SUPFAM" id="SSF55248">
    <property type="entry name" value="PCD-like"/>
    <property type="match status" value="1"/>
</dbReference>